<keyword evidence="9" id="KW-0963">Cytoplasm</keyword>
<dbReference type="InterPro" id="IPR017665">
    <property type="entry name" value="Guanylate_kinase"/>
</dbReference>
<evidence type="ECO:0000256" key="3">
    <source>
        <dbReference type="ARBA" id="ARBA00016296"/>
    </source>
</evidence>
<dbReference type="PANTHER" id="PTHR23117">
    <property type="entry name" value="GUANYLATE KINASE-RELATED"/>
    <property type="match status" value="1"/>
</dbReference>
<dbReference type="InterPro" id="IPR008144">
    <property type="entry name" value="Guanylate_kin-like_dom"/>
</dbReference>
<feature type="binding site" evidence="9">
    <location>
        <begin position="11"/>
        <end position="18"/>
    </location>
    <ligand>
        <name>ATP</name>
        <dbReference type="ChEBI" id="CHEBI:30616"/>
    </ligand>
</feature>
<accession>A0ABW9GAT1</accession>
<comment type="function">
    <text evidence="9">Essential for recycling GMP and indirectly, cGMP.</text>
</comment>
<feature type="domain" description="Guanylate kinase-like" evidence="10">
    <location>
        <begin position="4"/>
        <end position="184"/>
    </location>
</feature>
<keyword evidence="7 9" id="KW-0067">ATP-binding</keyword>
<dbReference type="InterPro" id="IPR020590">
    <property type="entry name" value="Guanylate_kinase_CS"/>
</dbReference>
<dbReference type="HAMAP" id="MF_00328">
    <property type="entry name" value="Guanylate_kinase"/>
    <property type="match status" value="1"/>
</dbReference>
<evidence type="ECO:0000256" key="1">
    <source>
        <dbReference type="ARBA" id="ARBA00005790"/>
    </source>
</evidence>
<comment type="similarity">
    <text evidence="1 9">Belongs to the guanylate kinase family.</text>
</comment>
<keyword evidence="5 9" id="KW-0547">Nucleotide-binding</keyword>
<dbReference type="Proteomes" id="UP001629953">
    <property type="component" value="Unassembled WGS sequence"/>
</dbReference>
<proteinExistence type="inferred from homology"/>
<evidence type="ECO:0000256" key="7">
    <source>
        <dbReference type="ARBA" id="ARBA00022840"/>
    </source>
</evidence>
<comment type="catalytic activity">
    <reaction evidence="9">
        <text>GMP + ATP = GDP + ADP</text>
        <dbReference type="Rhea" id="RHEA:20780"/>
        <dbReference type="ChEBI" id="CHEBI:30616"/>
        <dbReference type="ChEBI" id="CHEBI:58115"/>
        <dbReference type="ChEBI" id="CHEBI:58189"/>
        <dbReference type="ChEBI" id="CHEBI:456216"/>
        <dbReference type="EC" id="2.7.4.8"/>
    </reaction>
</comment>
<sequence length="212" mass="24213">MAKGTLYIISAPSGAGKSSMISALINRNHDLPAQVSISHTTRSARPGEQNGVHYHFVDKAQFEHLIEQGAFFEYAQVFGNYYGTSRFTIEATLARGIDVFLDIDWQGARQIRQQMSEVVSVFILPPSREELEKRLKMRGQDSDEVIQGRMTQARDEISHYDEYDYLIINQNFDEAVSQLQAILQCHRLRQRAQALKYQTIVTDLLVNESEID</sequence>
<organism evidence="11 12">
    <name type="scientific">Celerinatantimonas yamalensis</name>
    <dbReference type="NCBI Taxonomy" id="559956"/>
    <lineage>
        <taxon>Bacteria</taxon>
        <taxon>Pseudomonadati</taxon>
        <taxon>Pseudomonadota</taxon>
        <taxon>Gammaproteobacteria</taxon>
        <taxon>Celerinatantimonadaceae</taxon>
        <taxon>Celerinatantimonas</taxon>
    </lineage>
</organism>
<dbReference type="NCBIfam" id="TIGR03263">
    <property type="entry name" value="guanyl_kin"/>
    <property type="match status" value="1"/>
</dbReference>
<evidence type="ECO:0000256" key="4">
    <source>
        <dbReference type="ARBA" id="ARBA00022679"/>
    </source>
</evidence>
<dbReference type="CDD" id="cd00071">
    <property type="entry name" value="GMPK"/>
    <property type="match status" value="1"/>
</dbReference>
<dbReference type="PANTHER" id="PTHR23117:SF13">
    <property type="entry name" value="GUANYLATE KINASE"/>
    <property type="match status" value="1"/>
</dbReference>
<dbReference type="InterPro" id="IPR008145">
    <property type="entry name" value="GK/Ca_channel_bsu"/>
</dbReference>
<evidence type="ECO:0000313" key="12">
    <source>
        <dbReference type="Proteomes" id="UP001629953"/>
    </source>
</evidence>
<dbReference type="GO" id="GO:0004385">
    <property type="term" value="F:GMP kinase activity"/>
    <property type="evidence" value="ECO:0007669"/>
    <property type="project" value="UniProtKB-EC"/>
</dbReference>
<gene>
    <name evidence="9 11" type="primary">gmk</name>
    <name evidence="11" type="ORF">ABUE30_17270</name>
</gene>
<dbReference type="InterPro" id="IPR027417">
    <property type="entry name" value="P-loop_NTPase"/>
</dbReference>
<reference evidence="11 12" key="1">
    <citation type="journal article" date="2013" name="Int. J. Syst. Evol. Microbiol.">
        <title>Celerinatantimonas yamalensis sp. nov., a cold-adapted diazotrophic bacterium from a cold permafrost brine.</title>
        <authorList>
            <person name="Shcherbakova V."/>
            <person name="Chuvilskaya N."/>
            <person name="Rivkina E."/>
            <person name="Demidov N."/>
            <person name="Uchaeva V."/>
            <person name="Suetin S."/>
            <person name="Suzina N."/>
            <person name="Gilichinsky D."/>
        </authorList>
    </citation>
    <scope>NUCLEOTIDE SEQUENCE [LARGE SCALE GENOMIC DNA]</scope>
    <source>
        <strain evidence="11 12">C7</strain>
    </source>
</reference>
<dbReference type="Gene3D" id="3.40.50.300">
    <property type="entry name" value="P-loop containing nucleotide triphosphate hydrolases"/>
    <property type="match status" value="1"/>
</dbReference>
<dbReference type="Pfam" id="PF00625">
    <property type="entry name" value="Guanylate_kin"/>
    <property type="match status" value="1"/>
</dbReference>
<name>A0ABW9GAT1_9GAMM</name>
<dbReference type="Gene3D" id="3.30.63.10">
    <property type="entry name" value="Guanylate Kinase phosphate binding domain"/>
    <property type="match status" value="1"/>
</dbReference>
<evidence type="ECO:0000256" key="5">
    <source>
        <dbReference type="ARBA" id="ARBA00022741"/>
    </source>
</evidence>
<evidence type="ECO:0000256" key="6">
    <source>
        <dbReference type="ARBA" id="ARBA00022777"/>
    </source>
</evidence>
<keyword evidence="4 9" id="KW-0808">Transferase</keyword>
<comment type="subcellular location">
    <subcellularLocation>
        <location evidence="9">Cytoplasm</location>
    </subcellularLocation>
</comment>
<comment type="caution">
    <text evidence="11">The sequence shown here is derived from an EMBL/GenBank/DDBJ whole genome shotgun (WGS) entry which is preliminary data.</text>
</comment>
<dbReference type="SUPFAM" id="SSF52540">
    <property type="entry name" value="P-loop containing nucleoside triphosphate hydrolases"/>
    <property type="match status" value="1"/>
</dbReference>
<evidence type="ECO:0000259" key="10">
    <source>
        <dbReference type="PROSITE" id="PS50052"/>
    </source>
</evidence>
<keyword evidence="12" id="KW-1185">Reference proteome</keyword>
<dbReference type="RefSeq" id="WP_408625126.1">
    <property type="nucleotide sequence ID" value="NZ_JBEQCT010000011.1"/>
</dbReference>
<dbReference type="EMBL" id="JBEQCT010000011">
    <property type="protein sequence ID" value="MFM2486785.1"/>
    <property type="molecule type" value="Genomic_DNA"/>
</dbReference>
<dbReference type="PROSITE" id="PS00856">
    <property type="entry name" value="GUANYLATE_KINASE_1"/>
    <property type="match status" value="1"/>
</dbReference>
<evidence type="ECO:0000256" key="8">
    <source>
        <dbReference type="ARBA" id="ARBA00030128"/>
    </source>
</evidence>
<evidence type="ECO:0000256" key="9">
    <source>
        <dbReference type="HAMAP-Rule" id="MF_00328"/>
    </source>
</evidence>
<evidence type="ECO:0000313" key="11">
    <source>
        <dbReference type="EMBL" id="MFM2486785.1"/>
    </source>
</evidence>
<keyword evidence="6 9" id="KW-0418">Kinase</keyword>
<dbReference type="EC" id="2.7.4.8" evidence="2 9"/>
<dbReference type="SMART" id="SM00072">
    <property type="entry name" value="GuKc"/>
    <property type="match status" value="1"/>
</dbReference>
<evidence type="ECO:0000256" key="2">
    <source>
        <dbReference type="ARBA" id="ARBA00012961"/>
    </source>
</evidence>
<protein>
    <recommendedName>
        <fullName evidence="3 9">Guanylate kinase</fullName>
        <ecNumber evidence="2 9">2.7.4.8</ecNumber>
    </recommendedName>
    <alternativeName>
        <fullName evidence="8 9">GMP kinase</fullName>
    </alternativeName>
</protein>
<dbReference type="PROSITE" id="PS50052">
    <property type="entry name" value="GUANYLATE_KINASE_2"/>
    <property type="match status" value="1"/>
</dbReference>